<organism evidence="2 3">
    <name type="scientific">Paramarasmius palmivorus</name>
    <dbReference type="NCBI Taxonomy" id="297713"/>
    <lineage>
        <taxon>Eukaryota</taxon>
        <taxon>Fungi</taxon>
        <taxon>Dikarya</taxon>
        <taxon>Basidiomycota</taxon>
        <taxon>Agaricomycotina</taxon>
        <taxon>Agaricomycetes</taxon>
        <taxon>Agaricomycetidae</taxon>
        <taxon>Agaricales</taxon>
        <taxon>Marasmiineae</taxon>
        <taxon>Marasmiaceae</taxon>
        <taxon>Paramarasmius</taxon>
    </lineage>
</organism>
<dbReference type="Proteomes" id="UP001383192">
    <property type="component" value="Unassembled WGS sequence"/>
</dbReference>
<evidence type="ECO:0000313" key="3">
    <source>
        <dbReference type="Proteomes" id="UP001383192"/>
    </source>
</evidence>
<feature type="region of interest" description="Disordered" evidence="1">
    <location>
        <begin position="153"/>
        <end position="175"/>
    </location>
</feature>
<sequence length="206" mass="22796">MIFSKKPSTAAPEAFHKCSNRKCNYQNAPKPASGTYHCHGCSKGTYKVSSSQAASVDALGRRPFHVYPQVNPARQVATRSAPPPRVVDDLGFNPNAMIRTPPPRQEPTVHPVQRGRDQYKAEQRMAKNLESWGEPLSRSGAVKKKIAFTDIPTASSAHSHGHGYSATTSTRQYNQAPPTRHYVPVFGYPAPVHGHEYSYRTMNVRV</sequence>
<evidence type="ECO:0000313" key="2">
    <source>
        <dbReference type="EMBL" id="KAK7047872.1"/>
    </source>
</evidence>
<comment type="caution">
    <text evidence="2">The sequence shown here is derived from an EMBL/GenBank/DDBJ whole genome shotgun (WGS) entry which is preliminary data.</text>
</comment>
<evidence type="ECO:0000256" key="1">
    <source>
        <dbReference type="SAM" id="MobiDB-lite"/>
    </source>
</evidence>
<name>A0AAW0D947_9AGAR</name>
<dbReference type="EMBL" id="JAYKXP010000018">
    <property type="protein sequence ID" value="KAK7047872.1"/>
    <property type="molecule type" value="Genomic_DNA"/>
</dbReference>
<proteinExistence type="predicted"/>
<keyword evidence="3" id="KW-1185">Reference proteome</keyword>
<dbReference type="AlphaFoldDB" id="A0AAW0D947"/>
<accession>A0AAW0D947</accession>
<reference evidence="2 3" key="1">
    <citation type="submission" date="2024-01" db="EMBL/GenBank/DDBJ databases">
        <title>A draft genome for a cacao thread blight-causing isolate of Paramarasmius palmivorus.</title>
        <authorList>
            <person name="Baruah I.K."/>
            <person name="Bukari Y."/>
            <person name="Amoako-Attah I."/>
            <person name="Meinhardt L.W."/>
            <person name="Bailey B.A."/>
            <person name="Cohen S.P."/>
        </authorList>
    </citation>
    <scope>NUCLEOTIDE SEQUENCE [LARGE SCALE GENOMIC DNA]</scope>
    <source>
        <strain evidence="2 3">GH-12</strain>
    </source>
</reference>
<protein>
    <submittedName>
        <fullName evidence="2">Uncharacterized protein</fullName>
    </submittedName>
</protein>
<gene>
    <name evidence="2" type="ORF">VNI00_006200</name>
</gene>
<feature type="compositionally biased region" description="Low complexity" evidence="1">
    <location>
        <begin position="154"/>
        <end position="166"/>
    </location>
</feature>